<gene>
    <name evidence="2" type="ORF">ACFQ07_28030</name>
</gene>
<evidence type="ECO:0000256" key="1">
    <source>
        <dbReference type="SAM" id="MobiDB-lite"/>
    </source>
</evidence>
<accession>A0ABW3CPD9</accession>
<name>A0ABW3CPD9_9ACTN</name>
<sequence>MVTKSFPFSTLARERGEVFTAVDESDVLLERRDAENLWLIRDERYQAAQDALLTLARSMAIVARADRALAEEALAQDLPWLTWLPEAERPQCVGELLDHLVAGADTGELLPYARAKRSWKSTAIAWSAPETARALRRPFPGDGPVLLPPPDEAE</sequence>
<reference evidence="3" key="1">
    <citation type="journal article" date="2019" name="Int. J. Syst. Evol. Microbiol.">
        <title>The Global Catalogue of Microorganisms (GCM) 10K type strain sequencing project: providing services to taxonomists for standard genome sequencing and annotation.</title>
        <authorList>
            <consortium name="The Broad Institute Genomics Platform"/>
            <consortium name="The Broad Institute Genome Sequencing Center for Infectious Disease"/>
            <person name="Wu L."/>
            <person name="Ma J."/>
        </authorList>
    </citation>
    <scope>NUCLEOTIDE SEQUENCE [LARGE SCALE GENOMIC DNA]</scope>
    <source>
        <strain evidence="3">JCM 31696</strain>
    </source>
</reference>
<feature type="region of interest" description="Disordered" evidence="1">
    <location>
        <begin position="135"/>
        <end position="154"/>
    </location>
</feature>
<proteinExistence type="predicted"/>
<dbReference type="Proteomes" id="UP001597083">
    <property type="component" value="Unassembled WGS sequence"/>
</dbReference>
<evidence type="ECO:0000313" key="2">
    <source>
        <dbReference type="EMBL" id="MFD0856120.1"/>
    </source>
</evidence>
<evidence type="ECO:0000313" key="3">
    <source>
        <dbReference type="Proteomes" id="UP001597083"/>
    </source>
</evidence>
<comment type="caution">
    <text evidence="2">The sequence shown here is derived from an EMBL/GenBank/DDBJ whole genome shotgun (WGS) entry which is preliminary data.</text>
</comment>
<protein>
    <recommendedName>
        <fullName evidence="4">Prevent-host-death protein</fullName>
    </recommendedName>
</protein>
<dbReference type="EMBL" id="JBHTIR010003967">
    <property type="protein sequence ID" value="MFD0856120.1"/>
    <property type="molecule type" value="Genomic_DNA"/>
</dbReference>
<keyword evidence="3" id="KW-1185">Reference proteome</keyword>
<evidence type="ECO:0008006" key="4">
    <source>
        <dbReference type="Google" id="ProtNLM"/>
    </source>
</evidence>
<organism evidence="2 3">
    <name type="scientific">Actinomadura adrarensis</name>
    <dbReference type="NCBI Taxonomy" id="1819600"/>
    <lineage>
        <taxon>Bacteria</taxon>
        <taxon>Bacillati</taxon>
        <taxon>Actinomycetota</taxon>
        <taxon>Actinomycetes</taxon>
        <taxon>Streptosporangiales</taxon>
        <taxon>Thermomonosporaceae</taxon>
        <taxon>Actinomadura</taxon>
    </lineage>
</organism>